<feature type="transmembrane region" description="Helical" evidence="1">
    <location>
        <begin position="128"/>
        <end position="152"/>
    </location>
</feature>
<keyword evidence="1" id="KW-0812">Transmembrane</keyword>
<dbReference type="OrthoDB" id="6516596at2759"/>
<reference evidence="2" key="1">
    <citation type="submission" date="2013-05" db="EMBL/GenBank/DDBJ databases">
        <authorList>
            <person name="Yim A.K.Y."/>
            <person name="Chan T.F."/>
            <person name="Ji K.M."/>
            <person name="Liu X.Y."/>
            <person name="Zhou J.W."/>
            <person name="Li R.Q."/>
            <person name="Yang K.Y."/>
            <person name="Li J."/>
            <person name="Li M."/>
            <person name="Law P.T.W."/>
            <person name="Wu Y.L."/>
            <person name="Cai Z.L."/>
            <person name="Qin H."/>
            <person name="Bao Y."/>
            <person name="Leung R.K.K."/>
            <person name="Ng P.K.S."/>
            <person name="Zou J."/>
            <person name="Zhong X.J."/>
            <person name="Ran P.X."/>
            <person name="Zhong N.S."/>
            <person name="Liu Z.G."/>
            <person name="Tsui S.K.W."/>
        </authorList>
    </citation>
    <scope>NUCLEOTIDE SEQUENCE</scope>
    <source>
        <strain evidence="2">Derf</strain>
        <tissue evidence="2">Whole organism</tissue>
    </source>
</reference>
<keyword evidence="3" id="KW-1185">Reference proteome</keyword>
<sequence>MNERIQYSIGNPSIRLNIPSSMVTAHRIIHDLNNVDTTLQSYPSKEFEIRTKSIVYNDNNNDDNTINDNDNHINDNNSEIVTNRLCCMSRELWTCLLLSSIVIGLPIAIIIMLINLPRLSSQRDTRQQHYILLAFGLPFSCVIIVAILYAIYSLIRRIRRGPNNSRIWNKSINLRHNSIKSQNSSTSMDEEPKLYSLVTQVMTNQRISLSTPNLSQRIERNHSLQ</sequence>
<accession>A0A922L591</accession>
<gene>
    <name evidence="2" type="ORF">DERF_006669</name>
</gene>
<evidence type="ECO:0000256" key="1">
    <source>
        <dbReference type="SAM" id="Phobius"/>
    </source>
</evidence>
<proteinExistence type="predicted"/>
<dbReference type="AlphaFoldDB" id="A0A922L591"/>
<name>A0A922L591_DERFA</name>
<reference evidence="2" key="2">
    <citation type="journal article" date="2022" name="Res Sq">
        <title>Comparative Genomics Reveals Insights into the Divergent Evolution of Astigmatic Mites and Household Pest Adaptations.</title>
        <authorList>
            <person name="Xiong Q."/>
            <person name="Wan A.T.-Y."/>
            <person name="Liu X.-Y."/>
            <person name="Fung C.S.-H."/>
            <person name="Xiao X."/>
            <person name="Malainual N."/>
            <person name="Hou J."/>
            <person name="Wang L."/>
            <person name="Wang M."/>
            <person name="Yang K."/>
            <person name="Cui Y."/>
            <person name="Leung E."/>
            <person name="Nong W."/>
            <person name="Shin S.-K."/>
            <person name="Au S."/>
            <person name="Jeong K.Y."/>
            <person name="Chew F.T."/>
            <person name="Hui J."/>
            <person name="Leung T.F."/>
            <person name="Tungtrongchitr A."/>
            <person name="Zhong N."/>
            <person name="Liu Z."/>
            <person name="Tsui S."/>
        </authorList>
    </citation>
    <scope>NUCLEOTIDE SEQUENCE</scope>
    <source>
        <strain evidence="2">Derf</strain>
        <tissue evidence="2">Whole organism</tissue>
    </source>
</reference>
<feature type="transmembrane region" description="Helical" evidence="1">
    <location>
        <begin position="92"/>
        <end position="116"/>
    </location>
</feature>
<evidence type="ECO:0000313" key="2">
    <source>
        <dbReference type="EMBL" id="KAH9515894.1"/>
    </source>
</evidence>
<organism evidence="2 3">
    <name type="scientific">Dermatophagoides farinae</name>
    <name type="common">American house dust mite</name>
    <dbReference type="NCBI Taxonomy" id="6954"/>
    <lineage>
        <taxon>Eukaryota</taxon>
        <taxon>Metazoa</taxon>
        <taxon>Ecdysozoa</taxon>
        <taxon>Arthropoda</taxon>
        <taxon>Chelicerata</taxon>
        <taxon>Arachnida</taxon>
        <taxon>Acari</taxon>
        <taxon>Acariformes</taxon>
        <taxon>Sarcoptiformes</taxon>
        <taxon>Astigmata</taxon>
        <taxon>Psoroptidia</taxon>
        <taxon>Analgoidea</taxon>
        <taxon>Pyroglyphidae</taxon>
        <taxon>Dermatophagoidinae</taxon>
        <taxon>Dermatophagoides</taxon>
    </lineage>
</organism>
<keyword evidence="1" id="KW-1133">Transmembrane helix</keyword>
<comment type="caution">
    <text evidence="2">The sequence shown here is derived from an EMBL/GenBank/DDBJ whole genome shotgun (WGS) entry which is preliminary data.</text>
</comment>
<dbReference type="Proteomes" id="UP000790347">
    <property type="component" value="Unassembled WGS sequence"/>
</dbReference>
<keyword evidence="1" id="KW-0472">Membrane</keyword>
<protein>
    <submittedName>
        <fullName evidence="2">Uncharacterized protein</fullName>
    </submittedName>
</protein>
<dbReference type="EMBL" id="ASGP02000003">
    <property type="protein sequence ID" value="KAH9515894.1"/>
    <property type="molecule type" value="Genomic_DNA"/>
</dbReference>
<evidence type="ECO:0000313" key="3">
    <source>
        <dbReference type="Proteomes" id="UP000790347"/>
    </source>
</evidence>